<sequence>MEQFKNCPVMAFIHGGKNLFLSPVQIPPDIPTHNWAGGRNVIFGTIGYRLGIWGFFNLHPHGKGKFYDANAGLWGK</sequence>
<dbReference type="Gene3D" id="3.40.50.1820">
    <property type="entry name" value="alpha/beta hydrolase"/>
    <property type="match status" value="1"/>
</dbReference>
<evidence type="ECO:0000313" key="3">
    <source>
        <dbReference type="Proteomes" id="UP000218231"/>
    </source>
</evidence>
<name>A0A2A2L2L5_9BILA</name>
<dbReference type="Proteomes" id="UP000218231">
    <property type="component" value="Unassembled WGS sequence"/>
</dbReference>
<gene>
    <name evidence="2" type="ORF">WR25_23592</name>
</gene>
<dbReference type="InterPro" id="IPR002018">
    <property type="entry name" value="CarbesteraseB"/>
</dbReference>
<evidence type="ECO:0000259" key="1">
    <source>
        <dbReference type="Pfam" id="PF00135"/>
    </source>
</evidence>
<feature type="domain" description="Carboxylesterase type B" evidence="1">
    <location>
        <begin position="4"/>
        <end position="73"/>
    </location>
</feature>
<comment type="caution">
    <text evidence="2">The sequence shown here is derived from an EMBL/GenBank/DDBJ whole genome shotgun (WGS) entry which is preliminary data.</text>
</comment>
<proteinExistence type="predicted"/>
<accession>A0A2A2L2L5</accession>
<dbReference type="Pfam" id="PF00135">
    <property type="entry name" value="COesterase"/>
    <property type="match status" value="1"/>
</dbReference>
<protein>
    <recommendedName>
        <fullName evidence="1">Carboxylesterase type B domain-containing protein</fullName>
    </recommendedName>
</protein>
<dbReference type="STRING" id="2018661.A0A2A2L2L5"/>
<dbReference type="EMBL" id="LIAE01007273">
    <property type="protein sequence ID" value="PAV80422.1"/>
    <property type="molecule type" value="Genomic_DNA"/>
</dbReference>
<dbReference type="SUPFAM" id="SSF53474">
    <property type="entry name" value="alpha/beta-Hydrolases"/>
    <property type="match status" value="1"/>
</dbReference>
<evidence type="ECO:0000313" key="2">
    <source>
        <dbReference type="EMBL" id="PAV80422.1"/>
    </source>
</evidence>
<dbReference type="OrthoDB" id="19653at2759"/>
<reference evidence="2 3" key="1">
    <citation type="journal article" date="2017" name="Curr. Biol.">
        <title>Genome architecture and evolution of a unichromosomal asexual nematode.</title>
        <authorList>
            <person name="Fradin H."/>
            <person name="Zegar C."/>
            <person name="Gutwein M."/>
            <person name="Lucas J."/>
            <person name="Kovtun M."/>
            <person name="Corcoran D."/>
            <person name="Baugh L.R."/>
            <person name="Kiontke K."/>
            <person name="Gunsalus K."/>
            <person name="Fitch D.H."/>
            <person name="Piano F."/>
        </authorList>
    </citation>
    <scope>NUCLEOTIDE SEQUENCE [LARGE SCALE GENOMIC DNA]</scope>
    <source>
        <strain evidence="2">PF1309</strain>
    </source>
</reference>
<dbReference type="InterPro" id="IPR029058">
    <property type="entry name" value="AB_hydrolase_fold"/>
</dbReference>
<organism evidence="2 3">
    <name type="scientific">Diploscapter pachys</name>
    <dbReference type="NCBI Taxonomy" id="2018661"/>
    <lineage>
        <taxon>Eukaryota</taxon>
        <taxon>Metazoa</taxon>
        <taxon>Ecdysozoa</taxon>
        <taxon>Nematoda</taxon>
        <taxon>Chromadorea</taxon>
        <taxon>Rhabditida</taxon>
        <taxon>Rhabditina</taxon>
        <taxon>Rhabditomorpha</taxon>
        <taxon>Rhabditoidea</taxon>
        <taxon>Rhabditidae</taxon>
        <taxon>Diploscapter</taxon>
    </lineage>
</organism>
<dbReference type="AlphaFoldDB" id="A0A2A2L2L5"/>
<keyword evidence="3" id="KW-1185">Reference proteome</keyword>